<dbReference type="Proteomes" id="UP000179524">
    <property type="component" value="Unassembled WGS sequence"/>
</dbReference>
<dbReference type="SMART" id="SM00052">
    <property type="entry name" value="EAL"/>
    <property type="match status" value="1"/>
</dbReference>
<name>A0A1S2LQR8_9BACI</name>
<dbReference type="InterPro" id="IPR035919">
    <property type="entry name" value="EAL_sf"/>
</dbReference>
<evidence type="ECO:0000313" key="2">
    <source>
        <dbReference type="EMBL" id="OIJ13735.1"/>
    </source>
</evidence>
<proteinExistence type="predicted"/>
<dbReference type="InterPro" id="IPR018842">
    <property type="entry name" value="YkuI_C"/>
</dbReference>
<dbReference type="PANTHER" id="PTHR33121">
    <property type="entry name" value="CYCLIC DI-GMP PHOSPHODIESTERASE PDEF"/>
    <property type="match status" value="1"/>
</dbReference>
<evidence type="ECO:0000259" key="1">
    <source>
        <dbReference type="PROSITE" id="PS50883"/>
    </source>
</evidence>
<dbReference type="PANTHER" id="PTHR33121:SF82">
    <property type="entry name" value="SIGNAL TRANSDUCTION PROTEIN CONTAINING A EAL DOMAIN"/>
    <property type="match status" value="1"/>
</dbReference>
<accession>A0A1S2LQR8</accession>
<gene>
    <name evidence="2" type="ORF">BKP37_09535</name>
</gene>
<dbReference type="GO" id="GO:0071111">
    <property type="term" value="F:cyclic-guanylate-specific phosphodiesterase activity"/>
    <property type="evidence" value="ECO:0007669"/>
    <property type="project" value="InterPro"/>
</dbReference>
<dbReference type="OrthoDB" id="1673646at2"/>
<dbReference type="InterPro" id="IPR050706">
    <property type="entry name" value="Cyclic-di-GMP_PDE-like"/>
</dbReference>
<evidence type="ECO:0000313" key="3">
    <source>
        <dbReference type="Proteomes" id="UP000179524"/>
    </source>
</evidence>
<dbReference type="Gene3D" id="3.30.450.20">
    <property type="entry name" value="PAS domain"/>
    <property type="match status" value="1"/>
</dbReference>
<dbReference type="Gene3D" id="1.20.5.170">
    <property type="match status" value="1"/>
</dbReference>
<dbReference type="AlphaFoldDB" id="A0A1S2LQR8"/>
<dbReference type="InterPro" id="IPR029151">
    <property type="entry name" value="Sensor-like_sf"/>
</dbReference>
<sequence>MDALEVLINKDKIVPYFQPILRAEQQSVVGYEVLGRINLDNKMESLGDFFNNDSIPVEYVLEIDEHIQHLAFEYYCNARINTDLFINCNANILMNDHEYSEQLITRIKSYESRGLKLENVVLEISEHNYRGDLSQLGHLIIYLKSLGLRIAIDDVGRGGSNLDHIAQLEPNILKVDLNFIKGPMMLQANKDVLYSLSMFGRKIGATLLFEGIGDLTKLNAAWRNGGRYYQGFYLAKPSPEFVNENCCKEKLTKEFQQFINFERSKLNSQYIFTEELNNRFDFVIKREKKLVSDDLIKVIAEVFNDVCFRIYICDQYGFQRSSNYVKGENKQWVLQKDYLGKNWSWRPYFLETIVRMQYEKRGVLSDLYSDIETNEFIRTFSYPINEELYLFFDIPYTFLFEKEGLL</sequence>
<dbReference type="RefSeq" id="WP_071309375.1">
    <property type="nucleotide sequence ID" value="NZ_MLQR01000026.1"/>
</dbReference>
<reference evidence="2 3" key="1">
    <citation type="submission" date="2016-10" db="EMBL/GenBank/DDBJ databases">
        <title>Draft genome sequences of four alkaliphilic bacteria belonging to the Anaerobacillus genus.</title>
        <authorList>
            <person name="Bassil N.M."/>
            <person name="Lloyd J.R."/>
        </authorList>
    </citation>
    <scope>NUCLEOTIDE SEQUENCE [LARGE SCALE GENOMIC DNA]</scope>
    <source>
        <strain evidence="2 3">DSM 18345</strain>
    </source>
</reference>
<dbReference type="SUPFAM" id="SSF103190">
    <property type="entry name" value="Sensory domain-like"/>
    <property type="match status" value="1"/>
</dbReference>
<keyword evidence="3" id="KW-1185">Reference proteome</keyword>
<dbReference type="SUPFAM" id="SSF141868">
    <property type="entry name" value="EAL domain-like"/>
    <property type="match status" value="1"/>
</dbReference>
<protein>
    <submittedName>
        <fullName evidence="2">Diguanylate phosphodiesterase</fullName>
    </submittedName>
</protein>
<dbReference type="Pfam" id="PF00563">
    <property type="entry name" value="EAL"/>
    <property type="match status" value="1"/>
</dbReference>
<dbReference type="Gene3D" id="3.20.20.450">
    <property type="entry name" value="EAL domain"/>
    <property type="match status" value="1"/>
</dbReference>
<dbReference type="CDD" id="cd01948">
    <property type="entry name" value="EAL"/>
    <property type="match status" value="1"/>
</dbReference>
<dbReference type="EMBL" id="MLQR01000026">
    <property type="protein sequence ID" value="OIJ13735.1"/>
    <property type="molecule type" value="Genomic_DNA"/>
</dbReference>
<dbReference type="PROSITE" id="PS50883">
    <property type="entry name" value="EAL"/>
    <property type="match status" value="1"/>
</dbReference>
<comment type="caution">
    <text evidence="2">The sequence shown here is derived from an EMBL/GenBank/DDBJ whole genome shotgun (WGS) entry which is preliminary data.</text>
</comment>
<dbReference type="InterPro" id="IPR001633">
    <property type="entry name" value="EAL_dom"/>
</dbReference>
<feature type="domain" description="EAL" evidence="1">
    <location>
        <begin position="1"/>
        <end position="251"/>
    </location>
</feature>
<dbReference type="Pfam" id="PF10388">
    <property type="entry name" value="YkuI_C"/>
    <property type="match status" value="1"/>
</dbReference>
<organism evidence="2 3">
    <name type="scientific">Anaerobacillus alkalilacustris</name>
    <dbReference type="NCBI Taxonomy" id="393763"/>
    <lineage>
        <taxon>Bacteria</taxon>
        <taxon>Bacillati</taxon>
        <taxon>Bacillota</taxon>
        <taxon>Bacilli</taxon>
        <taxon>Bacillales</taxon>
        <taxon>Bacillaceae</taxon>
        <taxon>Anaerobacillus</taxon>
    </lineage>
</organism>